<dbReference type="SUPFAM" id="SSF56747">
    <property type="entry name" value="Prim-pol domain"/>
    <property type="match status" value="1"/>
</dbReference>
<dbReference type="RefSeq" id="WP_344171735.1">
    <property type="nucleotide sequence ID" value="NZ_BAAARY010000008.1"/>
</dbReference>
<evidence type="ECO:0000313" key="3">
    <source>
        <dbReference type="Proteomes" id="UP001499978"/>
    </source>
</evidence>
<gene>
    <name evidence="2" type="ORF">GCM10010201_20960</name>
</gene>
<dbReference type="CDD" id="cd04859">
    <property type="entry name" value="Prim_Pol"/>
    <property type="match status" value="1"/>
</dbReference>
<keyword evidence="3" id="KW-1185">Reference proteome</keyword>
<sequence>MSNPLLTAALAYARAGHHVVPLHTPTPGGGCSCWDTDCPSPGKHPRARRGLYAASADVSVVAAWWQRWPSANVALRTGLLMDVCDIDVADARHDITALLDDGCAAGPLVATARGWHLWVSPTGLGSTVGFLPGVDWRGRDALVAVPPSLHAAGVRYRWVRDHRQPIPPCPPRLLAAVRPRPVGLRLSPAVPAGDSSRYAAAALAAEAQRVRCAVPPTAGRSGNRNDTLNRAAFNLGQLIAAGSLDEQIARDQLTEAALSTGLAVGETRRTITSGLTAGQRHPRRRRA</sequence>
<name>A0ABP6ASV5_9ACTN</name>
<proteinExistence type="predicted"/>
<dbReference type="SMART" id="SM00943">
    <property type="entry name" value="Prim-Pol"/>
    <property type="match status" value="1"/>
</dbReference>
<comment type="caution">
    <text evidence="2">The sequence shown here is derived from an EMBL/GenBank/DDBJ whole genome shotgun (WGS) entry which is preliminary data.</text>
</comment>
<reference evidence="3" key="1">
    <citation type="journal article" date="2019" name="Int. J. Syst. Evol. Microbiol.">
        <title>The Global Catalogue of Microorganisms (GCM) 10K type strain sequencing project: providing services to taxonomists for standard genome sequencing and annotation.</title>
        <authorList>
            <consortium name="The Broad Institute Genomics Platform"/>
            <consortium name="The Broad Institute Genome Sequencing Center for Infectious Disease"/>
            <person name="Wu L."/>
            <person name="Ma J."/>
        </authorList>
    </citation>
    <scope>NUCLEOTIDE SEQUENCE [LARGE SCALE GENOMIC DNA]</scope>
    <source>
        <strain evidence="3">JCM 3367</strain>
    </source>
</reference>
<feature type="domain" description="DNA primase/polymerase bifunctional N-terminal" evidence="1">
    <location>
        <begin position="9"/>
        <end position="173"/>
    </location>
</feature>
<evidence type="ECO:0000313" key="2">
    <source>
        <dbReference type="EMBL" id="GAA2522657.1"/>
    </source>
</evidence>
<dbReference type="Proteomes" id="UP001499978">
    <property type="component" value="Unassembled WGS sequence"/>
</dbReference>
<organism evidence="2 3">
    <name type="scientific">Pilimelia columellifera subsp. columellifera</name>
    <dbReference type="NCBI Taxonomy" id="706583"/>
    <lineage>
        <taxon>Bacteria</taxon>
        <taxon>Bacillati</taxon>
        <taxon>Actinomycetota</taxon>
        <taxon>Actinomycetes</taxon>
        <taxon>Micromonosporales</taxon>
        <taxon>Micromonosporaceae</taxon>
        <taxon>Pilimelia</taxon>
    </lineage>
</organism>
<protein>
    <recommendedName>
        <fullName evidence="1">DNA primase/polymerase bifunctional N-terminal domain-containing protein</fullName>
    </recommendedName>
</protein>
<evidence type="ECO:0000259" key="1">
    <source>
        <dbReference type="SMART" id="SM00943"/>
    </source>
</evidence>
<dbReference type="InterPro" id="IPR015330">
    <property type="entry name" value="DNA_primase/pol_bifunc_N"/>
</dbReference>
<dbReference type="EMBL" id="BAAARY010000008">
    <property type="protein sequence ID" value="GAA2522657.1"/>
    <property type="molecule type" value="Genomic_DNA"/>
</dbReference>
<accession>A0ABP6ASV5</accession>
<dbReference type="Pfam" id="PF09250">
    <property type="entry name" value="Prim-Pol"/>
    <property type="match status" value="1"/>
</dbReference>